<protein>
    <submittedName>
        <fullName evidence="2">Uncharacterized protein</fullName>
    </submittedName>
</protein>
<evidence type="ECO:0000313" key="3">
    <source>
        <dbReference type="Proteomes" id="UP001177003"/>
    </source>
</evidence>
<dbReference type="AlphaFoldDB" id="A0AA36DXU7"/>
<accession>A0AA36DXU7</accession>
<dbReference type="Proteomes" id="UP001177003">
    <property type="component" value="Chromosome 3"/>
</dbReference>
<feature type="region of interest" description="Disordered" evidence="1">
    <location>
        <begin position="149"/>
        <end position="188"/>
    </location>
</feature>
<dbReference type="EMBL" id="OX465079">
    <property type="protein sequence ID" value="CAI9275544.1"/>
    <property type="molecule type" value="Genomic_DNA"/>
</dbReference>
<reference evidence="2" key="1">
    <citation type="submission" date="2023-04" db="EMBL/GenBank/DDBJ databases">
        <authorList>
            <person name="Vijverberg K."/>
            <person name="Xiong W."/>
            <person name="Schranz E."/>
        </authorList>
    </citation>
    <scope>NUCLEOTIDE SEQUENCE</scope>
</reference>
<feature type="compositionally biased region" description="Basic and acidic residues" evidence="1">
    <location>
        <begin position="18"/>
        <end position="32"/>
    </location>
</feature>
<keyword evidence="3" id="KW-1185">Reference proteome</keyword>
<dbReference type="PANTHER" id="PTHR33871">
    <property type="entry name" value="OS05G0503100 PROTEIN-RELATED"/>
    <property type="match status" value="1"/>
</dbReference>
<evidence type="ECO:0000256" key="1">
    <source>
        <dbReference type="SAM" id="MobiDB-lite"/>
    </source>
</evidence>
<sequence>MGCCLTTSRATTNKTTHRRLDDSKSRIEERATHATPSPPFEKESVKEVLSETPISISIPIIQTTTQILHENDAGKKSNQENVTEMSEMCSYNESLSAATTSKAAMTDTERDVDEIEDDGEITQKIITSPPPKKVLRKRPEKFTGEIFEEKDGGIRPPPRRLVAPPPKKISRLPSNTTPTTHRHGYVGPSDVVRRGLRLPGERSRSPAIRGLRLNMREGSPASVKNSGDQIRVKSDDIERNVTVVMVGVPSELETSESLDNPVVSLECFIFL</sequence>
<dbReference type="PANTHER" id="PTHR33871:SF16">
    <property type="entry name" value="CK25"/>
    <property type="match status" value="1"/>
</dbReference>
<organism evidence="2 3">
    <name type="scientific">Lactuca saligna</name>
    <name type="common">Willowleaf lettuce</name>
    <dbReference type="NCBI Taxonomy" id="75948"/>
    <lineage>
        <taxon>Eukaryota</taxon>
        <taxon>Viridiplantae</taxon>
        <taxon>Streptophyta</taxon>
        <taxon>Embryophyta</taxon>
        <taxon>Tracheophyta</taxon>
        <taxon>Spermatophyta</taxon>
        <taxon>Magnoliopsida</taxon>
        <taxon>eudicotyledons</taxon>
        <taxon>Gunneridae</taxon>
        <taxon>Pentapetalae</taxon>
        <taxon>asterids</taxon>
        <taxon>campanulids</taxon>
        <taxon>Asterales</taxon>
        <taxon>Asteraceae</taxon>
        <taxon>Cichorioideae</taxon>
        <taxon>Cichorieae</taxon>
        <taxon>Lactucinae</taxon>
        <taxon>Lactuca</taxon>
    </lineage>
</organism>
<evidence type="ECO:0000313" key="2">
    <source>
        <dbReference type="EMBL" id="CAI9275544.1"/>
    </source>
</evidence>
<proteinExistence type="predicted"/>
<feature type="region of interest" description="Disordered" evidence="1">
    <location>
        <begin position="1"/>
        <end position="43"/>
    </location>
</feature>
<name>A0AA36DXU7_LACSI</name>
<feature type="compositionally biased region" description="Polar residues" evidence="1">
    <location>
        <begin position="1"/>
        <end position="14"/>
    </location>
</feature>
<gene>
    <name evidence="2" type="ORF">LSALG_LOCUS15567</name>
</gene>